<feature type="region of interest" description="Disordered" evidence="1">
    <location>
        <begin position="1"/>
        <end position="21"/>
    </location>
</feature>
<comment type="caution">
    <text evidence="2">The sequence shown here is derived from an EMBL/GenBank/DDBJ whole genome shotgun (WGS) entry which is preliminary data.</text>
</comment>
<evidence type="ECO:0000313" key="3">
    <source>
        <dbReference type="Proteomes" id="UP000699462"/>
    </source>
</evidence>
<proteinExistence type="predicted"/>
<name>A0A8T0DRM5_9TREM</name>
<dbReference type="Proteomes" id="UP000699462">
    <property type="component" value="Unassembled WGS sequence"/>
</dbReference>
<organism evidence="2 3">
    <name type="scientific">Paragonimus westermani</name>
    <dbReference type="NCBI Taxonomy" id="34504"/>
    <lineage>
        <taxon>Eukaryota</taxon>
        <taxon>Metazoa</taxon>
        <taxon>Spiralia</taxon>
        <taxon>Lophotrochozoa</taxon>
        <taxon>Platyhelminthes</taxon>
        <taxon>Trematoda</taxon>
        <taxon>Digenea</taxon>
        <taxon>Plagiorchiida</taxon>
        <taxon>Troglotremata</taxon>
        <taxon>Troglotrematidae</taxon>
        <taxon>Paragonimus</taxon>
    </lineage>
</organism>
<reference evidence="2 3" key="1">
    <citation type="submission" date="2019-07" db="EMBL/GenBank/DDBJ databases">
        <title>Annotation for the trematode Paragonimus westermani.</title>
        <authorList>
            <person name="Choi Y.-J."/>
        </authorList>
    </citation>
    <scope>NUCLEOTIDE SEQUENCE [LARGE SCALE GENOMIC DNA]</scope>
    <source>
        <strain evidence="2">180907_Pwestermani</strain>
    </source>
</reference>
<keyword evidence="3" id="KW-1185">Reference proteome</keyword>
<protein>
    <submittedName>
        <fullName evidence="2">Uncharacterized protein</fullName>
    </submittedName>
</protein>
<dbReference type="AlphaFoldDB" id="A0A8T0DRM5"/>
<evidence type="ECO:0000256" key="1">
    <source>
        <dbReference type="SAM" id="MobiDB-lite"/>
    </source>
</evidence>
<evidence type="ECO:0000313" key="2">
    <source>
        <dbReference type="EMBL" id="KAF8570393.1"/>
    </source>
</evidence>
<feature type="compositionally biased region" description="Basic and acidic residues" evidence="1">
    <location>
        <begin position="188"/>
        <end position="200"/>
    </location>
</feature>
<feature type="region of interest" description="Disordered" evidence="1">
    <location>
        <begin position="142"/>
        <end position="211"/>
    </location>
</feature>
<accession>A0A8T0DRM5</accession>
<sequence>MDEVEAAKAKQHSLRERLAARRQQRESLLAGIVSGNRSMNRPSINLPTITKTSLESSLSSSHAISSQSLQEPGTQVISQDVKQPLNLNDRQSHPNSECSQIADVTELVTTVGVLETSVIANSDTVMPTTTPESCDLSQSISLLKKTPSDNNRTSVDSLSTHSHMPQTVVPTSRAAEGRSKRRFTSEAATKEHDTVVETKRPSNRNTAPVSLPVLHPTTGSFADSLASANKEQTCLSKLDNELEDLLGAQTAREKESKRVREEILELLNTPTAKERYLSERFRSQGG</sequence>
<dbReference type="OrthoDB" id="10262526at2759"/>
<gene>
    <name evidence="2" type="ORF">P879_06946</name>
</gene>
<feature type="compositionally biased region" description="Polar residues" evidence="1">
    <location>
        <begin position="148"/>
        <end position="170"/>
    </location>
</feature>
<dbReference type="EMBL" id="JTDF01001166">
    <property type="protein sequence ID" value="KAF8570393.1"/>
    <property type="molecule type" value="Genomic_DNA"/>
</dbReference>